<dbReference type="AlphaFoldDB" id="A0A8D8FVY5"/>
<evidence type="ECO:0000256" key="1">
    <source>
        <dbReference type="SAM" id="MobiDB-lite"/>
    </source>
</evidence>
<evidence type="ECO:0000313" key="2">
    <source>
        <dbReference type="EMBL" id="CAG6484738.1"/>
    </source>
</evidence>
<dbReference type="EMBL" id="HBUE01099968">
    <property type="protein sequence ID" value="CAG6484740.1"/>
    <property type="molecule type" value="Transcribed_RNA"/>
</dbReference>
<organism evidence="2">
    <name type="scientific">Culex pipiens</name>
    <name type="common">House mosquito</name>
    <dbReference type="NCBI Taxonomy" id="7175"/>
    <lineage>
        <taxon>Eukaryota</taxon>
        <taxon>Metazoa</taxon>
        <taxon>Ecdysozoa</taxon>
        <taxon>Arthropoda</taxon>
        <taxon>Hexapoda</taxon>
        <taxon>Insecta</taxon>
        <taxon>Pterygota</taxon>
        <taxon>Neoptera</taxon>
        <taxon>Endopterygota</taxon>
        <taxon>Diptera</taxon>
        <taxon>Nematocera</taxon>
        <taxon>Culicoidea</taxon>
        <taxon>Culicidae</taxon>
        <taxon>Culicinae</taxon>
        <taxon>Culicini</taxon>
        <taxon>Culex</taxon>
        <taxon>Culex</taxon>
    </lineage>
</organism>
<protein>
    <submittedName>
        <fullName evidence="2">(northern house mosquito) hypothetical protein</fullName>
    </submittedName>
</protein>
<feature type="compositionally biased region" description="Basic residues" evidence="1">
    <location>
        <begin position="23"/>
        <end position="39"/>
    </location>
</feature>
<proteinExistence type="predicted"/>
<dbReference type="EMBL" id="HBUE01099967">
    <property type="protein sequence ID" value="CAG6484738.1"/>
    <property type="molecule type" value="Transcribed_RNA"/>
</dbReference>
<accession>A0A8D8FVY5</accession>
<feature type="region of interest" description="Disordered" evidence="1">
    <location>
        <begin position="1"/>
        <end position="71"/>
    </location>
</feature>
<reference evidence="2" key="1">
    <citation type="submission" date="2021-05" db="EMBL/GenBank/DDBJ databases">
        <authorList>
            <person name="Alioto T."/>
            <person name="Alioto T."/>
            <person name="Gomez Garrido J."/>
        </authorList>
    </citation>
    <scope>NUCLEOTIDE SEQUENCE</scope>
</reference>
<sequence length="102" mass="11880">MPPGRLPESNLRRGPERQGSGRLHLHRKLHPRKGLRRQGLHVLRPHELLPEPPPVRQEPRRRPVARAPLAHSLQRLRPICVRRREPAASDRALWSDRQLAVQ</sequence>
<name>A0A8D8FVY5_CULPI</name>